<sequence length="280" mass="32433">MDIMKFIDFALVGVPETTMMLLIGLLLGYGKGFYKRLNFLMFRVVIATVLILCAIFFVRSRLTSIQAIGMSSLLIYIVTFKSLFGMNIRKSIVTGSLAIFIISATEIVTFPILKYIAEGKYFEDRFNVTLITRIIQFIILICLHKFEISLTNISAVSRGWYRLKTNEKITSIFVMLLLMLCVIFNTSYSDLCLKINMNTLNSKDLNINMTIYFIENLLFIAVTVYILNRTKDYYKYEEILLKGEDELLLRLLDATDDSDTIRRYIRLCEAYLEKSIKEVK</sequence>
<keyword evidence="1" id="KW-1133">Transmembrane helix</keyword>
<feature type="transmembrane region" description="Helical" evidence="1">
    <location>
        <begin position="209"/>
        <end position="227"/>
    </location>
</feature>
<keyword evidence="3" id="KW-1185">Reference proteome</keyword>
<feature type="transmembrane region" description="Helical" evidence="1">
    <location>
        <begin position="96"/>
        <end position="116"/>
    </location>
</feature>
<evidence type="ECO:0000313" key="2">
    <source>
        <dbReference type="EMBL" id="AFS77311.1"/>
    </source>
</evidence>
<gene>
    <name evidence="2" type="ordered locus">Curi_c02310</name>
</gene>
<dbReference type="STRING" id="1128398.Curi_c02310"/>
<feature type="transmembrane region" description="Helical" evidence="1">
    <location>
        <begin position="6"/>
        <end position="28"/>
    </location>
</feature>
<organism evidence="2 3">
    <name type="scientific">Gottschalkia acidurici (strain ATCC 7906 / DSM 604 / BCRC 14475 / CIP 104303 / KCTC 5404 / NCIMB 10678 / 9a)</name>
    <name type="common">Clostridium acidurici</name>
    <dbReference type="NCBI Taxonomy" id="1128398"/>
    <lineage>
        <taxon>Bacteria</taxon>
        <taxon>Bacillati</taxon>
        <taxon>Bacillota</taxon>
        <taxon>Tissierellia</taxon>
        <taxon>Tissierellales</taxon>
        <taxon>Gottschalkiaceae</taxon>
        <taxon>Gottschalkia</taxon>
    </lineage>
</organism>
<dbReference type="RefSeq" id="WP_014966448.1">
    <property type="nucleotide sequence ID" value="NC_018664.1"/>
</dbReference>
<accession>K0AY48</accession>
<dbReference type="AlphaFoldDB" id="K0AY48"/>
<protein>
    <submittedName>
        <fullName evidence="2">Uncharacterized protein</fullName>
    </submittedName>
</protein>
<keyword evidence="1" id="KW-0472">Membrane</keyword>
<keyword evidence="1" id="KW-0812">Transmembrane</keyword>
<reference evidence="2 3" key="1">
    <citation type="journal article" date="2012" name="PLoS ONE">
        <title>The purine-utilizing bacterium Clostridium acidurici 9a: a genome-guided metabolic reconsideration.</title>
        <authorList>
            <person name="Hartwich K."/>
            <person name="Poehlein A."/>
            <person name="Daniel R."/>
        </authorList>
    </citation>
    <scope>NUCLEOTIDE SEQUENCE [LARGE SCALE GENOMIC DNA]</scope>
    <source>
        <strain evidence="3">ATCC 7906 / DSM 604 / BCRC 14475 / CIP 104303 / KCTC 5404 / NCIMB 10678 / 9a</strain>
    </source>
</reference>
<evidence type="ECO:0000256" key="1">
    <source>
        <dbReference type="SAM" id="Phobius"/>
    </source>
</evidence>
<dbReference type="EMBL" id="CP003326">
    <property type="protein sequence ID" value="AFS77311.1"/>
    <property type="molecule type" value="Genomic_DNA"/>
</dbReference>
<feature type="transmembrane region" description="Helical" evidence="1">
    <location>
        <begin position="40"/>
        <end position="58"/>
    </location>
</feature>
<proteinExistence type="predicted"/>
<feature type="transmembrane region" description="Helical" evidence="1">
    <location>
        <begin position="64"/>
        <end position="84"/>
    </location>
</feature>
<feature type="transmembrane region" description="Helical" evidence="1">
    <location>
        <begin position="128"/>
        <end position="148"/>
    </location>
</feature>
<dbReference type="HOGENOM" id="CLU_1010825_0_0_9"/>
<evidence type="ECO:0000313" key="3">
    <source>
        <dbReference type="Proteomes" id="UP000006094"/>
    </source>
</evidence>
<name>K0AY48_GOTA9</name>
<dbReference type="Proteomes" id="UP000006094">
    <property type="component" value="Chromosome"/>
</dbReference>
<feature type="transmembrane region" description="Helical" evidence="1">
    <location>
        <begin position="169"/>
        <end position="189"/>
    </location>
</feature>
<dbReference type="KEGG" id="cad:Curi_c02310"/>